<dbReference type="FunFam" id="2.60.40.60:FF:000116">
    <property type="entry name" value="Dachsous cadherin-related 2"/>
    <property type="match status" value="1"/>
</dbReference>
<dbReference type="SUPFAM" id="SSF49899">
    <property type="entry name" value="Concanavalin A-like lectins/glucanases"/>
    <property type="match status" value="2"/>
</dbReference>
<dbReference type="GO" id="GO:0016342">
    <property type="term" value="C:catenin complex"/>
    <property type="evidence" value="ECO:0007669"/>
    <property type="project" value="TreeGrafter"/>
</dbReference>
<feature type="transmembrane region" description="Helical" evidence="18">
    <location>
        <begin position="2430"/>
        <end position="2452"/>
    </location>
</feature>
<proteinExistence type="predicted"/>
<evidence type="ECO:0000259" key="19">
    <source>
        <dbReference type="PROSITE" id="PS50025"/>
    </source>
</evidence>
<comment type="function">
    <text evidence="17">Cadherins are calcium-dependent cell adhesion proteins.</text>
</comment>
<feature type="disulfide bond" evidence="15">
    <location>
        <begin position="2404"/>
        <end position="2413"/>
    </location>
</feature>
<accession>A0A8S3ZAL9</accession>
<dbReference type="PROSITE" id="PS00232">
    <property type="entry name" value="CADHERIN_1"/>
    <property type="match status" value="5"/>
</dbReference>
<dbReference type="CDD" id="cd00110">
    <property type="entry name" value="LamG"/>
    <property type="match status" value="2"/>
</dbReference>
<keyword evidence="5" id="KW-0479">Metal-binding</keyword>
<keyword evidence="2" id="KW-1003">Cell membrane</keyword>
<evidence type="ECO:0000256" key="8">
    <source>
        <dbReference type="ARBA" id="ARBA00022837"/>
    </source>
</evidence>
<feature type="domain" description="Laminin G" evidence="19">
    <location>
        <begin position="1887"/>
        <end position="2093"/>
    </location>
</feature>
<keyword evidence="7" id="KW-0677">Repeat</keyword>
<dbReference type="PROSITE" id="PS01186">
    <property type="entry name" value="EGF_2"/>
    <property type="match status" value="2"/>
</dbReference>
<feature type="domain" description="Cadherin" evidence="21">
    <location>
        <begin position="1031"/>
        <end position="1138"/>
    </location>
</feature>
<dbReference type="SMART" id="SM00282">
    <property type="entry name" value="LamG"/>
    <property type="match status" value="2"/>
</dbReference>
<feature type="domain" description="Cadherin" evidence="21">
    <location>
        <begin position="1249"/>
        <end position="1356"/>
    </location>
</feature>
<keyword evidence="13" id="KW-0325">Glycoprotein</keyword>
<dbReference type="Pfam" id="PF01049">
    <property type="entry name" value="CADH_Y-type_LIR"/>
    <property type="match status" value="1"/>
</dbReference>
<dbReference type="Pfam" id="PF00008">
    <property type="entry name" value="EGF"/>
    <property type="match status" value="1"/>
</dbReference>
<feature type="domain" description="Cadherin" evidence="21">
    <location>
        <begin position="360"/>
        <end position="464"/>
    </location>
</feature>
<evidence type="ECO:0000256" key="18">
    <source>
        <dbReference type="SAM" id="Phobius"/>
    </source>
</evidence>
<dbReference type="InterPro" id="IPR009030">
    <property type="entry name" value="Growth_fac_rcpt_cys_sf"/>
</dbReference>
<evidence type="ECO:0000256" key="1">
    <source>
        <dbReference type="ARBA" id="ARBA00004251"/>
    </source>
</evidence>
<dbReference type="PROSITE" id="PS00022">
    <property type="entry name" value="EGF_1"/>
    <property type="match status" value="3"/>
</dbReference>
<keyword evidence="6" id="KW-0732">Signal</keyword>
<organism evidence="22 23">
    <name type="scientific">Candidula unifasciata</name>
    <dbReference type="NCBI Taxonomy" id="100452"/>
    <lineage>
        <taxon>Eukaryota</taxon>
        <taxon>Metazoa</taxon>
        <taxon>Spiralia</taxon>
        <taxon>Lophotrochozoa</taxon>
        <taxon>Mollusca</taxon>
        <taxon>Gastropoda</taxon>
        <taxon>Heterobranchia</taxon>
        <taxon>Euthyneura</taxon>
        <taxon>Panpulmonata</taxon>
        <taxon>Eupulmonata</taxon>
        <taxon>Stylommatophora</taxon>
        <taxon>Helicina</taxon>
        <taxon>Helicoidea</taxon>
        <taxon>Geomitridae</taxon>
        <taxon>Candidula</taxon>
    </lineage>
</organism>
<reference evidence="22" key="1">
    <citation type="submission" date="2021-04" db="EMBL/GenBank/DDBJ databases">
        <authorList>
            <consortium name="Molecular Ecology Group"/>
        </authorList>
    </citation>
    <scope>NUCLEOTIDE SEQUENCE</scope>
</reference>
<gene>
    <name evidence="22" type="ORF">CUNI_LOCUS11921</name>
</gene>
<evidence type="ECO:0000256" key="15">
    <source>
        <dbReference type="PROSITE-ProRule" id="PRU00076"/>
    </source>
</evidence>
<dbReference type="GO" id="GO:0007156">
    <property type="term" value="P:homophilic cell adhesion via plasma membrane adhesion molecules"/>
    <property type="evidence" value="ECO:0007669"/>
    <property type="project" value="InterPro"/>
</dbReference>
<evidence type="ECO:0000259" key="21">
    <source>
        <dbReference type="PROSITE" id="PS50268"/>
    </source>
</evidence>
<dbReference type="InterPro" id="IPR000233">
    <property type="entry name" value="Cadherin_Y-type_LIR"/>
</dbReference>
<comment type="caution">
    <text evidence="22">The sequence shown here is derived from an EMBL/GenBank/DDBJ whole genome shotgun (WGS) entry which is preliminary data.</text>
</comment>
<evidence type="ECO:0000256" key="5">
    <source>
        <dbReference type="ARBA" id="ARBA00022723"/>
    </source>
</evidence>
<feature type="disulfide bond" evidence="15">
    <location>
        <begin position="1876"/>
        <end position="1885"/>
    </location>
</feature>
<evidence type="ECO:0000313" key="23">
    <source>
        <dbReference type="Proteomes" id="UP000678393"/>
    </source>
</evidence>
<evidence type="ECO:0000256" key="12">
    <source>
        <dbReference type="ARBA" id="ARBA00023157"/>
    </source>
</evidence>
<dbReference type="PROSITE" id="PS50268">
    <property type="entry name" value="CADHERIN_2"/>
    <property type="match status" value="15"/>
</dbReference>
<dbReference type="EMBL" id="CAJHNH020002336">
    <property type="protein sequence ID" value="CAG5126363.1"/>
    <property type="molecule type" value="Genomic_DNA"/>
</dbReference>
<dbReference type="Gene3D" id="2.10.25.10">
    <property type="entry name" value="Laminin"/>
    <property type="match status" value="2"/>
</dbReference>
<keyword evidence="10 18" id="KW-1133">Transmembrane helix</keyword>
<dbReference type="PANTHER" id="PTHR24027:SF422">
    <property type="entry name" value="CADHERIN DOMAIN-CONTAINING PROTEIN"/>
    <property type="match status" value="1"/>
</dbReference>
<evidence type="ECO:0000256" key="2">
    <source>
        <dbReference type="ARBA" id="ARBA00022475"/>
    </source>
</evidence>
<feature type="non-terminal residue" evidence="22">
    <location>
        <position position="2601"/>
    </location>
</feature>
<feature type="domain" description="Cadherin" evidence="21">
    <location>
        <begin position="681"/>
        <end position="789"/>
    </location>
</feature>
<feature type="domain" description="Cadherin" evidence="21">
    <location>
        <begin position="1604"/>
        <end position="1709"/>
    </location>
</feature>
<comment type="caution">
    <text evidence="15">Lacks conserved residue(s) required for the propagation of feature annotation.</text>
</comment>
<evidence type="ECO:0000256" key="7">
    <source>
        <dbReference type="ARBA" id="ARBA00022737"/>
    </source>
</evidence>
<dbReference type="InterPro" id="IPR039808">
    <property type="entry name" value="Cadherin"/>
</dbReference>
<evidence type="ECO:0000313" key="22">
    <source>
        <dbReference type="EMBL" id="CAG5126363.1"/>
    </source>
</evidence>
<dbReference type="SUPFAM" id="SSF57184">
    <property type="entry name" value="Growth factor receptor domain"/>
    <property type="match status" value="1"/>
</dbReference>
<dbReference type="SMART" id="SM00181">
    <property type="entry name" value="EGF"/>
    <property type="match status" value="4"/>
</dbReference>
<dbReference type="GO" id="GO:0016477">
    <property type="term" value="P:cell migration"/>
    <property type="evidence" value="ECO:0007669"/>
    <property type="project" value="TreeGrafter"/>
</dbReference>
<dbReference type="Proteomes" id="UP000678393">
    <property type="component" value="Unassembled WGS sequence"/>
</dbReference>
<dbReference type="GO" id="GO:0045296">
    <property type="term" value="F:cadherin binding"/>
    <property type="evidence" value="ECO:0007669"/>
    <property type="project" value="TreeGrafter"/>
</dbReference>
<feature type="domain" description="Cadherin" evidence="21">
    <location>
        <begin position="137"/>
        <end position="253"/>
    </location>
</feature>
<dbReference type="CDD" id="cd11304">
    <property type="entry name" value="Cadherin_repeat"/>
    <property type="match status" value="12"/>
</dbReference>
<dbReference type="InterPro" id="IPR056370">
    <property type="entry name" value="Shg-like_Ig-like"/>
</dbReference>
<keyword evidence="23" id="KW-1185">Reference proteome</keyword>
<dbReference type="FunFam" id="2.60.40.60:FF:000092">
    <property type="entry name" value="Protocadherin 8"/>
    <property type="match status" value="1"/>
</dbReference>
<keyword evidence="4 16" id="KW-0812">Transmembrane</keyword>
<protein>
    <submittedName>
        <fullName evidence="22">Uncharacterized protein</fullName>
    </submittedName>
</protein>
<evidence type="ECO:0000256" key="17">
    <source>
        <dbReference type="RuleBase" id="RU004357"/>
    </source>
</evidence>
<name>A0A8S3ZAL9_9EUPU</name>
<dbReference type="PANTHER" id="PTHR24027">
    <property type="entry name" value="CADHERIN-23"/>
    <property type="match status" value="1"/>
</dbReference>
<feature type="domain" description="Cadherin" evidence="21">
    <location>
        <begin position="794"/>
        <end position="915"/>
    </location>
</feature>
<dbReference type="FunFam" id="4.10.900.10:FF:000001">
    <property type="entry name" value="Cadherin 2"/>
    <property type="match status" value="1"/>
</dbReference>
<feature type="domain" description="Cadherin" evidence="21">
    <location>
        <begin position="468"/>
        <end position="577"/>
    </location>
</feature>
<dbReference type="Pfam" id="PF24811">
    <property type="entry name" value="Ig_Shg"/>
    <property type="match status" value="1"/>
</dbReference>
<dbReference type="InterPro" id="IPR013320">
    <property type="entry name" value="ConA-like_dom_sf"/>
</dbReference>
<sequence>KKLIKLSIPLVDVNDEMPVIKNQPYPYLAAIPREPEPGHTVYVLLAEDPDTDSDLEYAIPDYAGADVRNFFTVEQVEDGTGGDRIVEGQIRIPRRTRFILGSSYLIPVTVRDRKQPKSQVVTVEVNVTVGPRAPQFFQQKYEGWIYETKNTNTPVFSQSGEQLAVQVHQFQQNYPKSFRILDENGKESTLFRIDEKGIIYNKDVLDFDVQQTQRPPKFKLQVKVREMSDNGDLVQTVPLEILLKDVNDNPPRFQLTQYLKTIREDLEVGKTVLSVLAEDSDSGDNAIVKYELDNPYFQIKKVGKEGVITVKDKLDFDAFPGPTYKFIVYAKDAGTPVLSSSVDVTITTTNVNDEKPVFVPSGTLVLRDVVPANFILTRLRATDADGDNVKFYFTPRAEKYEIFNIKPSSGIIKVIGEVPSNRNSYALNISAVDDGSCCGGTVQLESTAVFLVDIVDSVNQKPFFKNCLEYSQMATFKEESEPGTPVIKVVASDPDRGLNGVIDYSIESPSTLLADAPFDIDKSSGQITVKSKVNREALDKDYIQVTVKGSDKAQTPQEGWCTFRVAVQDINDNSPVFNSLSYSEKISTNAQINRVILRVGATDRDIGENARISYSMVQDGGGVFGIYKESGLIFLKSHLTASKTEYNLLVKAEDNGNPPREGTVMVRIEVATETSEPPKFDPDPTSYSYSYKIAETVIPNTQEAVITTLTCHSNMQNPRSQQAGSFAISEYQLGGLNKVNISVAQQLDYEKTKQYSLLLRCQNFGGLTMYEQITLTIDVEDRNNKVPYFEGMDSNGRYAGSVSENTHAGATVIEVQGYDDDVREEFRNLHFTLSDESYPGVLNDFEIKNLPGNKAAIITKKEFDRERNPRYFLTVVADDISPSDRINHKPPGTPNTASVVVQVDVTDKNDNPMTFKRSYYNHTVAETASIGTVIFAVTADDIDEVDQGRLKYSFINHDEIPFDIRDQTGEIIVIGLLDYESDHKEYTLILESRDSENFYSATATVVIYVTDENDNLPVFSKTEYVIDNKVVEEDISVSKEEPMELIMVTATDADISRTINMRYHLLGEGTEPGDRQLFTINEKTGQIFLVAALDRDEPNGKSEYIFTVEALDEDEDPQKGYTNIKVKPLDINDNKPIFDVERLTGEVYEHSPPGWFCPVRDHCPVIAVVITNDFDFMENASVDYEIVSSPSTHSNNPTTNFFNIDPEGRIFSQLEVVVRAKDRGPEPQTSTATVTIIIKDINDNAPVYTQRMYNVTMSENFKEGIVTEVHATDRDENDNAELQFSMSQRVAAGGHFKVDTIENKGAISIYRPVDYEKLENPVFELEVRVQDKDPSHFDTAIVRITVEDFNDNAPKFTDEFKSVTVEENLDPGQQLATFRAQDLDSGINAEFSYLIDRDSDPRRDFVIDPETGVVTTRKKLDREIEPKVTVRIKAVDKGDPRQTGTAYLDVTVSDVNDNFPVFKDHYRPVVYENVKPGHNDVPFPLTVLEIFAIDKDTAMYGPPFGFALPNPCNVQACQDFALTFRESGDSDRGSAIITTSSTFDREKHSVYELPIVMWDMRGTGSPKAQTGTNTLTIIIGDVNDNPHNPGHQNVFVYNYKGQFGPVVIGRVYCEDLDDWDLPNKTFTFTSPANMKNFFSVDEATGEITMKKGVKSNFGGEPYEFKVDVRDKVIKKTVTSTVSVVVKDLSEDAVLKSGAVRLAGMTAEKFILEPKDPRTGKRGESLYTRFRFLIAQKLGFSNIDSVEIVTLLSKTDYLEVRYAAHASPYLSPAQVDNAIILNLLDFENMGIKIMVIPIDECQDEVFEGGCYNQLEVTGKPVTVNANGTSFVGVEAYVVAAEGCEADMFPLSNDCTGDYCYNGGTCRKDHWGMLSCVCNDGFDGPRCQQTHHHFDGNSVAMYKALQQCQNSQTSIEFLTSERNGVILYNGPLINIDPLETPQDFILLELRGGFPVLIIDHGTGPTTLTLDGKDARGTQLLQSLNDGRWHRIDINRHGKVVEMVVDRCNDAVDYNQYVLDDRACRVEKETPGENIFLNVNTHLHLGGIRTTTRLRHLGGRYITGFTGCLRNLVHNKKMYNLFFKPMLGSKTGENGCPPEDKVCGKTLQSSYCGLHGVCEASLDQQYRCKCKPMWYGSQCNKPATVKDFDKNSYYLWKMKMKLFNSVLMTRNRELSVQLMFRTRQYTGILMDFTDSASSESTHHIRLLLNNGKVRLIYNMGDGDKFLDLTYAQANNGQWHLLRMERYGHEFHLYLDGGEGRNYNHTLKSVGDKERDVFVVDRRVYSGAYKQGIGLSSVLTDDLINTCIQDVRVNGGYFAMTEAENEDPDTLAEVEENQNIKEGCTRENCLPGVCAVNRICVPLWEHFDCICESGYKLVGDQCKSSCLPNPCFNNVSCSIHRADVVCQCPPGWRGRLCDELAPEEVKSGDLSDGALVAIIISVIVVIFLALTVFFLYKFCPRNEDSEKYILEVDPEDDIRENVMNYDEEGAGEEDQDAYDISRLQKPAYMTFMKLHYRSQCASGNRADVGGFIDDRMKVADNDDGVPPYDSVREYTFEGGTSDAGSLSSLNTSSSDHDHEYDYLTDWGPKFTKLATMYGAGEIVED</sequence>
<dbReference type="SUPFAM" id="SSF49313">
    <property type="entry name" value="Cadherin-like"/>
    <property type="match status" value="15"/>
</dbReference>
<feature type="domain" description="Cadherin" evidence="21">
    <location>
        <begin position="23"/>
        <end position="136"/>
    </location>
</feature>
<evidence type="ECO:0000256" key="9">
    <source>
        <dbReference type="ARBA" id="ARBA00022889"/>
    </source>
</evidence>
<comment type="subcellular location">
    <subcellularLocation>
        <location evidence="1 16">Cell membrane</location>
        <topology evidence="1 16">Single-pass type I membrane protein</topology>
    </subcellularLocation>
</comment>
<evidence type="ECO:0000256" key="16">
    <source>
        <dbReference type="RuleBase" id="RU003318"/>
    </source>
</evidence>
<evidence type="ECO:0000256" key="10">
    <source>
        <dbReference type="ARBA" id="ARBA00022989"/>
    </source>
</evidence>
<dbReference type="PROSITE" id="PS50026">
    <property type="entry name" value="EGF_3"/>
    <property type="match status" value="3"/>
</dbReference>
<dbReference type="InterPro" id="IPR015919">
    <property type="entry name" value="Cadherin-like_sf"/>
</dbReference>
<evidence type="ECO:0000256" key="3">
    <source>
        <dbReference type="ARBA" id="ARBA00022536"/>
    </source>
</evidence>
<feature type="domain" description="Cadherin" evidence="21">
    <location>
        <begin position="1357"/>
        <end position="1462"/>
    </location>
</feature>
<feature type="domain" description="Cadherin" evidence="21">
    <location>
        <begin position="578"/>
        <end position="680"/>
    </location>
</feature>
<feature type="domain" description="EGF-like" evidence="20">
    <location>
        <begin position="2096"/>
        <end position="2137"/>
    </location>
</feature>
<keyword evidence="12 15" id="KW-1015">Disulfide bond</keyword>
<dbReference type="InterPro" id="IPR002126">
    <property type="entry name" value="Cadherin-like_dom"/>
</dbReference>
<dbReference type="SMART" id="SM00112">
    <property type="entry name" value="CA"/>
    <property type="match status" value="15"/>
</dbReference>
<dbReference type="Gene3D" id="2.60.40.60">
    <property type="entry name" value="Cadherins"/>
    <property type="match status" value="15"/>
</dbReference>
<dbReference type="CDD" id="cd00054">
    <property type="entry name" value="EGF_CA"/>
    <property type="match status" value="2"/>
</dbReference>
<keyword evidence="11 18" id="KW-0472">Membrane</keyword>
<feature type="domain" description="Cadherin" evidence="21">
    <location>
        <begin position="1139"/>
        <end position="1248"/>
    </location>
</feature>
<evidence type="ECO:0000256" key="13">
    <source>
        <dbReference type="ARBA" id="ARBA00023180"/>
    </source>
</evidence>
<dbReference type="FunFam" id="2.60.40.60:FF:000039">
    <property type="entry name" value="FAT atypical cadherin 3"/>
    <property type="match status" value="1"/>
</dbReference>
<feature type="disulfide bond" evidence="15">
    <location>
        <begin position="2127"/>
        <end position="2136"/>
    </location>
</feature>
<dbReference type="OrthoDB" id="6079678at2759"/>
<feature type="domain" description="EGF-like" evidence="20">
    <location>
        <begin position="2379"/>
        <end position="2414"/>
    </location>
</feature>
<dbReference type="PROSITE" id="PS50025">
    <property type="entry name" value="LAM_G_DOMAIN"/>
    <property type="match status" value="2"/>
</dbReference>
<feature type="domain" description="Cadherin" evidence="21">
    <location>
        <begin position="254"/>
        <end position="358"/>
    </location>
</feature>
<dbReference type="FunFam" id="2.60.40.60:FF:000104">
    <property type="entry name" value="cadherin-23 isoform X1"/>
    <property type="match status" value="1"/>
</dbReference>
<dbReference type="GO" id="GO:0005509">
    <property type="term" value="F:calcium ion binding"/>
    <property type="evidence" value="ECO:0007669"/>
    <property type="project" value="UniProtKB-UniRule"/>
</dbReference>
<keyword evidence="3 15" id="KW-0245">EGF-like domain</keyword>
<feature type="domain" description="Laminin G" evidence="19">
    <location>
        <begin position="2147"/>
        <end position="2340"/>
    </location>
</feature>
<dbReference type="InterPro" id="IPR000742">
    <property type="entry name" value="EGF"/>
</dbReference>
<dbReference type="Gene3D" id="4.10.900.10">
    <property type="entry name" value="TCF3-CBD (Catenin binding domain)"/>
    <property type="match status" value="1"/>
</dbReference>
<feature type="domain" description="EGF-like" evidence="20">
    <location>
        <begin position="1849"/>
        <end position="1886"/>
    </location>
</feature>
<dbReference type="GO" id="GO:0008013">
    <property type="term" value="F:beta-catenin binding"/>
    <property type="evidence" value="ECO:0007669"/>
    <property type="project" value="TreeGrafter"/>
</dbReference>
<feature type="domain" description="Cadherin" evidence="21">
    <location>
        <begin position="1462"/>
        <end position="1591"/>
    </location>
</feature>
<dbReference type="InterPro" id="IPR027397">
    <property type="entry name" value="Catenin-bd_sf"/>
</dbReference>
<dbReference type="PRINTS" id="PR00205">
    <property type="entry name" value="CADHERIN"/>
</dbReference>
<evidence type="ECO:0000256" key="4">
    <source>
        <dbReference type="ARBA" id="ARBA00022692"/>
    </source>
</evidence>
<evidence type="ECO:0000256" key="14">
    <source>
        <dbReference type="PROSITE-ProRule" id="PRU00043"/>
    </source>
</evidence>
<keyword evidence="8 14" id="KW-0106">Calcium</keyword>
<dbReference type="Gene3D" id="2.60.120.200">
    <property type="match status" value="2"/>
</dbReference>
<dbReference type="InterPro" id="IPR020894">
    <property type="entry name" value="Cadherin_CS"/>
</dbReference>
<evidence type="ECO:0000256" key="6">
    <source>
        <dbReference type="ARBA" id="ARBA00022729"/>
    </source>
</evidence>
<dbReference type="Pfam" id="PF00028">
    <property type="entry name" value="Cadherin"/>
    <property type="match status" value="8"/>
</dbReference>
<dbReference type="Pfam" id="PF02210">
    <property type="entry name" value="Laminin_G_2"/>
    <property type="match status" value="2"/>
</dbReference>
<keyword evidence="9 16" id="KW-0130">Cell adhesion</keyword>
<feature type="domain" description="Cadherin" evidence="21">
    <location>
        <begin position="916"/>
        <end position="1019"/>
    </location>
</feature>
<evidence type="ECO:0000259" key="20">
    <source>
        <dbReference type="PROSITE" id="PS50026"/>
    </source>
</evidence>
<dbReference type="FunFam" id="2.60.40.60:FF:000058">
    <property type="entry name" value="FAT atypical cadherin 3"/>
    <property type="match status" value="1"/>
</dbReference>
<evidence type="ECO:0000256" key="11">
    <source>
        <dbReference type="ARBA" id="ARBA00023136"/>
    </source>
</evidence>
<dbReference type="InterPro" id="IPR001791">
    <property type="entry name" value="Laminin_G"/>
</dbReference>